<dbReference type="Pfam" id="PF02779">
    <property type="entry name" value="Transket_pyr"/>
    <property type="match status" value="1"/>
</dbReference>
<comment type="cofactor">
    <cofactor evidence="20">
        <name>Mg(2+)</name>
        <dbReference type="ChEBI" id="CHEBI:18420"/>
    </cofactor>
    <cofactor evidence="20">
        <name>Ca(2+)</name>
        <dbReference type="ChEBI" id="CHEBI:29108"/>
    </cofactor>
    <cofactor evidence="20">
        <name>Mn(2+)</name>
        <dbReference type="ChEBI" id="CHEBI:29035"/>
    </cofactor>
    <cofactor evidence="20">
        <name>Co(2+)</name>
        <dbReference type="ChEBI" id="CHEBI:48828"/>
    </cofactor>
    <text evidence="20">Binds 1 Mg(2+) ion per subunit. Can also utilize other divalent metal cations, such as Ca(2+), Mn(2+) and Co(2+).</text>
</comment>
<dbReference type="FunFam" id="3.40.50.920:FF:000003">
    <property type="entry name" value="Transketolase"/>
    <property type="match status" value="1"/>
</dbReference>
<dbReference type="SMART" id="SM00861">
    <property type="entry name" value="Transket_pyr"/>
    <property type="match status" value="1"/>
</dbReference>
<feature type="binding site" evidence="16">
    <location>
        <position position="520"/>
    </location>
    <ligand>
        <name>substrate</name>
    </ligand>
</feature>
<comment type="cofactor">
    <cofactor evidence="18">
        <name>Mg(2+)</name>
        <dbReference type="ChEBI" id="CHEBI:18420"/>
    </cofactor>
    <text evidence="18">Binds 1 Mg(2+) ion per subunit. Can also utilize other divalent metal cations, such as Ca(2+), Mn(2+) and Co(2+).</text>
</comment>
<feature type="binding site" evidence="18">
    <location>
        <position position="188"/>
    </location>
    <ligand>
        <name>Mg(2+)</name>
        <dbReference type="ChEBI" id="CHEBI:18420"/>
    </ligand>
</feature>
<feature type="binding site" evidence="16">
    <location>
        <position position="262"/>
    </location>
    <ligand>
        <name>substrate</name>
    </ligand>
</feature>
<feature type="binding site" evidence="16">
    <location>
        <position position="473"/>
    </location>
    <ligand>
        <name>substrate</name>
    </ligand>
</feature>
<feature type="binding site" evidence="16">
    <location>
        <position position="469"/>
    </location>
    <ligand>
        <name>substrate</name>
    </ligand>
</feature>
<evidence type="ECO:0000256" key="1">
    <source>
        <dbReference type="ARBA" id="ARBA00001913"/>
    </source>
</evidence>
<evidence type="ECO:0000256" key="13">
    <source>
        <dbReference type="ARBA" id="ARBA00049473"/>
    </source>
</evidence>
<dbReference type="NCBIfam" id="TIGR00232">
    <property type="entry name" value="tktlase_bact"/>
    <property type="match status" value="1"/>
</dbReference>
<dbReference type="Proteomes" id="UP000214760">
    <property type="component" value="Unassembled WGS sequence"/>
</dbReference>
<dbReference type="SUPFAM" id="SSF52518">
    <property type="entry name" value="Thiamin diphosphate-binding fold (THDP-binding)"/>
    <property type="match status" value="2"/>
</dbReference>
<dbReference type="FunFam" id="3.40.50.970:FF:000045">
    <property type="entry name" value="Transketolase"/>
    <property type="match status" value="1"/>
</dbReference>
<feature type="binding site" evidence="17">
    <location>
        <position position="67"/>
    </location>
    <ligand>
        <name>thiamine diphosphate</name>
        <dbReference type="ChEBI" id="CHEBI:58937"/>
    </ligand>
</feature>
<feature type="site" description="Important for catalytic activity" evidence="19">
    <location>
        <position position="27"/>
    </location>
</feature>
<evidence type="ECO:0000313" key="23">
    <source>
        <dbReference type="Proteomes" id="UP000214760"/>
    </source>
</evidence>
<feature type="binding site" evidence="16">
    <location>
        <position position="384"/>
    </location>
    <ligand>
        <name>substrate</name>
    </ligand>
</feature>
<dbReference type="InterPro" id="IPR029061">
    <property type="entry name" value="THDP-binding"/>
</dbReference>
<keyword evidence="8 20" id="KW-0808">Transferase</keyword>
<dbReference type="Pfam" id="PF00456">
    <property type="entry name" value="Transketolase_N"/>
    <property type="match status" value="1"/>
</dbReference>
<dbReference type="PROSITE" id="PS00801">
    <property type="entry name" value="TRANSKETOLASE_1"/>
    <property type="match status" value="1"/>
</dbReference>
<evidence type="ECO:0000313" key="22">
    <source>
        <dbReference type="EMBL" id="SFR83405.1"/>
    </source>
</evidence>
<evidence type="ECO:0000256" key="18">
    <source>
        <dbReference type="PIRSR" id="PIRSR605478-4"/>
    </source>
</evidence>
<comment type="similarity">
    <text evidence="5 20">Belongs to the transketolase family.</text>
</comment>
<feature type="binding site" evidence="17">
    <location>
        <position position="186"/>
    </location>
    <ligand>
        <name>thiamine diphosphate</name>
        <dbReference type="ChEBI" id="CHEBI:58937"/>
    </ligand>
</feature>
<evidence type="ECO:0000256" key="5">
    <source>
        <dbReference type="ARBA" id="ARBA00007131"/>
    </source>
</evidence>
<feature type="domain" description="Transketolase-like pyrimidine-binding" evidence="21">
    <location>
        <begin position="354"/>
        <end position="526"/>
    </location>
</feature>
<dbReference type="AlphaFoldDB" id="A0A1I6JWN6"/>
<feature type="binding site" evidence="17">
    <location>
        <position position="157"/>
    </location>
    <ligand>
        <name>thiamine diphosphate</name>
        <dbReference type="ChEBI" id="CHEBI:58937"/>
    </ligand>
</feature>
<evidence type="ECO:0000256" key="8">
    <source>
        <dbReference type="ARBA" id="ARBA00022679"/>
    </source>
</evidence>
<dbReference type="InterPro" id="IPR033247">
    <property type="entry name" value="Transketolase_fam"/>
</dbReference>
<evidence type="ECO:0000256" key="20">
    <source>
        <dbReference type="RuleBase" id="RU004996"/>
    </source>
</evidence>
<comment type="cofactor">
    <cofactor evidence="17">
        <name>thiamine diphosphate</name>
        <dbReference type="ChEBI" id="CHEBI:58937"/>
    </cofactor>
    <text evidence="17">Binds 1 thiamine pyrophosphate per subunit. During the reaction, the substrate forms a covalent intermediate with the cofactor.</text>
</comment>
<evidence type="ECO:0000259" key="21">
    <source>
        <dbReference type="SMART" id="SM00861"/>
    </source>
</evidence>
<evidence type="ECO:0000256" key="15">
    <source>
        <dbReference type="PIRSR" id="PIRSR605478-1"/>
    </source>
</evidence>
<dbReference type="Pfam" id="PF22613">
    <property type="entry name" value="Transketolase_C_1"/>
    <property type="match status" value="1"/>
</dbReference>
<comment type="cofactor">
    <cofactor evidence="1">
        <name>Ca(2+)</name>
        <dbReference type="ChEBI" id="CHEBI:29108"/>
    </cofactor>
</comment>
<comment type="cofactor">
    <cofactor evidence="3">
        <name>Co(2+)</name>
        <dbReference type="ChEBI" id="CHEBI:48828"/>
    </cofactor>
</comment>
<name>A0A1I6JWN6_9FIRM</name>
<dbReference type="InterPro" id="IPR005475">
    <property type="entry name" value="Transketolase-like_Pyr-bd"/>
</dbReference>
<dbReference type="SUPFAM" id="SSF52922">
    <property type="entry name" value="TK C-terminal domain-like"/>
    <property type="match status" value="1"/>
</dbReference>
<dbReference type="PANTHER" id="PTHR43522:SF2">
    <property type="entry name" value="TRANSKETOLASE 1-RELATED"/>
    <property type="match status" value="1"/>
</dbReference>
<dbReference type="InterPro" id="IPR055152">
    <property type="entry name" value="Transketolase-like_C_2"/>
</dbReference>
<accession>A0A1I6JWN6</accession>
<comment type="subunit">
    <text evidence="6 20">Homodimer.</text>
</comment>
<comment type="catalytic activity">
    <reaction evidence="13 20">
        <text>D-sedoheptulose 7-phosphate + D-glyceraldehyde 3-phosphate = aldehydo-D-ribose 5-phosphate + D-xylulose 5-phosphate</text>
        <dbReference type="Rhea" id="RHEA:10508"/>
        <dbReference type="ChEBI" id="CHEBI:57483"/>
        <dbReference type="ChEBI" id="CHEBI:57737"/>
        <dbReference type="ChEBI" id="CHEBI:58273"/>
        <dbReference type="ChEBI" id="CHEBI:59776"/>
        <dbReference type="EC" id="2.2.1.1"/>
    </reaction>
</comment>
<comment type="function">
    <text evidence="4 20">Catalyzes the transfer of a two-carbon ketol group from a ketose donor to an aldose acceptor, via a covalent intermediate with the cofactor thiamine pyrophosphate.</text>
</comment>
<dbReference type="GO" id="GO:0046872">
    <property type="term" value="F:metal ion binding"/>
    <property type="evidence" value="ECO:0007669"/>
    <property type="project" value="UniProtKB-KW"/>
</dbReference>
<dbReference type="EC" id="2.2.1.1" evidence="7 14"/>
<dbReference type="Gene3D" id="3.40.50.970">
    <property type="match status" value="2"/>
</dbReference>
<feature type="binding site" evidence="17">
    <location>
        <position position="262"/>
    </location>
    <ligand>
        <name>thiamine diphosphate</name>
        <dbReference type="ChEBI" id="CHEBI:58937"/>
    </ligand>
</feature>
<dbReference type="PROSITE" id="PS00802">
    <property type="entry name" value="TRANSKETOLASE_2"/>
    <property type="match status" value="1"/>
</dbReference>
<feature type="site" description="Important for catalytic activity" evidence="19">
    <location>
        <position position="262"/>
    </location>
</feature>
<evidence type="ECO:0000256" key="9">
    <source>
        <dbReference type="ARBA" id="ARBA00022723"/>
    </source>
</evidence>
<evidence type="ECO:0000256" key="11">
    <source>
        <dbReference type="ARBA" id="ARBA00022842"/>
    </source>
</evidence>
<dbReference type="InterPro" id="IPR020826">
    <property type="entry name" value="Transketolase_BS"/>
</dbReference>
<feature type="binding site" evidence="18">
    <location>
        <position position="186"/>
    </location>
    <ligand>
        <name>Mg(2+)</name>
        <dbReference type="ChEBI" id="CHEBI:18420"/>
    </ligand>
</feature>
<keyword evidence="10 20" id="KW-0106">Calcium</keyword>
<feature type="binding site" evidence="16">
    <location>
        <position position="461"/>
    </location>
    <ligand>
        <name>substrate</name>
    </ligand>
</feature>
<organism evidence="22 23">
    <name type="scientific">[Clostridium] aminophilum</name>
    <dbReference type="NCBI Taxonomy" id="1526"/>
    <lineage>
        <taxon>Bacteria</taxon>
        <taxon>Bacillati</taxon>
        <taxon>Bacillota</taxon>
        <taxon>Clostridia</taxon>
        <taxon>Lachnospirales</taxon>
        <taxon>Lachnospiraceae</taxon>
    </lineage>
</organism>
<evidence type="ECO:0000256" key="16">
    <source>
        <dbReference type="PIRSR" id="PIRSR605478-2"/>
    </source>
</evidence>
<dbReference type="PANTHER" id="PTHR43522">
    <property type="entry name" value="TRANSKETOLASE"/>
    <property type="match status" value="1"/>
</dbReference>
<dbReference type="InterPro" id="IPR049557">
    <property type="entry name" value="Transketolase_CS"/>
</dbReference>
<evidence type="ECO:0000256" key="19">
    <source>
        <dbReference type="PIRSR" id="PIRSR605478-5"/>
    </source>
</evidence>
<feature type="active site" description="Proton donor" evidence="15">
    <location>
        <position position="411"/>
    </location>
</feature>
<feature type="binding site" evidence="17">
    <location>
        <begin position="115"/>
        <end position="117"/>
    </location>
    <ligand>
        <name>thiamine diphosphate</name>
        <dbReference type="ChEBI" id="CHEBI:58937"/>
    </ligand>
</feature>
<dbReference type="FunFam" id="3.40.50.970:FF:000004">
    <property type="entry name" value="Transketolase"/>
    <property type="match status" value="1"/>
</dbReference>
<evidence type="ECO:0000256" key="7">
    <source>
        <dbReference type="ARBA" id="ARBA00013152"/>
    </source>
</evidence>
<dbReference type="GO" id="GO:0005829">
    <property type="term" value="C:cytosol"/>
    <property type="evidence" value="ECO:0007669"/>
    <property type="project" value="TreeGrafter"/>
</dbReference>
<dbReference type="CDD" id="cd07033">
    <property type="entry name" value="TPP_PYR_DXS_TK_like"/>
    <property type="match status" value="1"/>
</dbReference>
<dbReference type="GO" id="GO:0006098">
    <property type="term" value="P:pentose-phosphate shunt"/>
    <property type="evidence" value="ECO:0007669"/>
    <property type="project" value="TreeGrafter"/>
</dbReference>
<dbReference type="Gene3D" id="3.40.50.920">
    <property type="match status" value="1"/>
</dbReference>
<sequence length="660" mass="71551">MKRIDELSVNSIRILSADAIQKANSGHPGLPLGCAAIGYELWANHMKHNPADPKWANRDRFVLSGGHGSMLLYSLLHLFGYGLTKEDLMNFRQWGAKTAGHPEYGHTVGVEATTGPLGQGMAMAVGMAMAEAHLASTFNREGFPVVDHYTYVLGGDGCMMEGISSEAFSLAGTLGLSKLIVLYDSNRISIEGSTDLAFRENVQERMASFGFQTITVEDGNDLTAIGAAIEAAKADTTRPSFITIRTEIGYGCPAKQGTASAHGEPLGEENVKALRENLQWPYDEAFFVPDEVYQNYADIASEKAKAEDEWKKMFEAYTVQYPDMAALWNRYHDADDAKKLWDDAEFWAEQEKAEATRSLSGKTINVLAGKLPNLFGGSADLAPSNKTNMKDGGDFAKENYAGRNIHFGIREQAMAAIGNGLMLHGGLKAYVSTFFVFSDYCKPMMRLSALMGLPLTYVYTHDSIGVGEDGPTHEPIEQLAGLRAMPNLNVFRPCDATETQAAWYSAMTSTSTPTALVLSRQNLAPMPGSSKEALKGGYIIDDCAGTPDAILLASGSEVGCAVEAKKILEAEGKKIRVVSMPCTELFDSQSAEYKESVLPNAVRRRVAVEALSSFGWGNYVGLDGKTVTIDHFGASAPGKVLFEKFGFTAEHVAETVRSLF</sequence>
<evidence type="ECO:0000256" key="17">
    <source>
        <dbReference type="PIRSR" id="PIRSR605478-3"/>
    </source>
</evidence>
<keyword evidence="9 18" id="KW-0479">Metal-binding</keyword>
<dbReference type="GO" id="GO:0004802">
    <property type="term" value="F:transketolase activity"/>
    <property type="evidence" value="ECO:0007669"/>
    <property type="project" value="UniProtKB-UniRule"/>
</dbReference>
<evidence type="ECO:0000256" key="14">
    <source>
        <dbReference type="NCBIfam" id="TIGR00232"/>
    </source>
</evidence>
<dbReference type="InterPro" id="IPR005474">
    <property type="entry name" value="Transketolase_N"/>
</dbReference>
<dbReference type="EMBL" id="FOZC01000012">
    <property type="protein sequence ID" value="SFR83405.1"/>
    <property type="molecule type" value="Genomic_DNA"/>
</dbReference>
<dbReference type="RefSeq" id="WP_031473628.1">
    <property type="nucleotide sequence ID" value="NZ_FOZC01000012.1"/>
</dbReference>
<dbReference type="CDD" id="cd02012">
    <property type="entry name" value="TPP_TK"/>
    <property type="match status" value="1"/>
</dbReference>
<evidence type="ECO:0000256" key="10">
    <source>
        <dbReference type="ARBA" id="ARBA00022837"/>
    </source>
</evidence>
<evidence type="ECO:0000256" key="12">
    <source>
        <dbReference type="ARBA" id="ARBA00023052"/>
    </source>
</evidence>
<keyword evidence="11 18" id="KW-0460">Magnesium</keyword>
<evidence type="ECO:0000256" key="6">
    <source>
        <dbReference type="ARBA" id="ARBA00011738"/>
    </source>
</evidence>
<evidence type="ECO:0000256" key="3">
    <source>
        <dbReference type="ARBA" id="ARBA00001941"/>
    </source>
</evidence>
<keyword evidence="12 17" id="KW-0786">Thiamine pyrophosphate</keyword>
<reference evidence="22 23" key="1">
    <citation type="submission" date="2016-10" db="EMBL/GenBank/DDBJ databases">
        <authorList>
            <person name="de Groot N.N."/>
        </authorList>
    </citation>
    <scope>NUCLEOTIDE SEQUENCE [LARGE SCALE GENOMIC DNA]</scope>
    <source>
        <strain evidence="22 23">F</strain>
    </source>
</reference>
<protein>
    <recommendedName>
        <fullName evidence="7 14">Transketolase</fullName>
        <ecNumber evidence="7 14">2.2.1.1</ecNumber>
    </recommendedName>
</protein>
<gene>
    <name evidence="22" type="ORF">SAMN02910262_02036</name>
</gene>
<comment type="cofactor">
    <cofactor evidence="2">
        <name>Mn(2+)</name>
        <dbReference type="ChEBI" id="CHEBI:29035"/>
    </cofactor>
</comment>
<evidence type="ECO:0000256" key="4">
    <source>
        <dbReference type="ARBA" id="ARBA00002931"/>
    </source>
</evidence>
<proteinExistence type="inferred from homology"/>
<dbReference type="InterPro" id="IPR009014">
    <property type="entry name" value="Transketo_C/PFOR_II"/>
</dbReference>
<feature type="binding site" evidence="16">
    <location>
        <position position="357"/>
    </location>
    <ligand>
        <name>substrate</name>
    </ligand>
</feature>
<evidence type="ECO:0000256" key="2">
    <source>
        <dbReference type="ARBA" id="ARBA00001936"/>
    </source>
</evidence>
<feature type="binding site" evidence="16">
    <location>
        <position position="27"/>
    </location>
    <ligand>
        <name>substrate</name>
    </ligand>
</feature>
<feature type="binding site" evidence="18">
    <location>
        <position position="156"/>
    </location>
    <ligand>
        <name>Mg(2+)</name>
        <dbReference type="ChEBI" id="CHEBI:18420"/>
    </ligand>
</feature>
<feature type="binding site" evidence="17">
    <location>
        <position position="437"/>
    </location>
    <ligand>
        <name>thiamine diphosphate</name>
        <dbReference type="ChEBI" id="CHEBI:58937"/>
    </ligand>
</feature>
<dbReference type="InterPro" id="IPR005478">
    <property type="entry name" value="Transketolase_bac-like"/>
</dbReference>